<feature type="chain" id="PRO_5042015474" description="F-box domain-containing protein" evidence="1">
    <location>
        <begin position="21"/>
        <end position="482"/>
    </location>
</feature>
<proteinExistence type="predicted"/>
<keyword evidence="1" id="KW-0732">Signal</keyword>
<comment type="caution">
    <text evidence="2">The sequence shown here is derived from an EMBL/GenBank/DDBJ whole genome shotgun (WGS) entry which is preliminary data.</text>
</comment>
<sequence>MLLNKDILLHILTLVPLEDALSFISVSRDYRQLGEEKSLWIHLLDAVKKTQPLPCPDDVDLLGKSVKELKRLAFHTVRREHRWSSETKNINYRDYTMIQLGPGYSLIHSIAGTPLLVVHSERDGTAVCYNIDTTRFLHSVHIGQAVFHISLVLTPAPGQKTHLIALLVTEELAVDYRGGHASLLVLAVHPDGTMDIPFRTELGTGFTFGQLFLNHSIVGLLRSLDLETLDILAFNLTSRACRIIHTDTLYDAQMGAYLDTNLYIVKDRSANSSNVYYCPSSLLPYQDFHDKLLHVADTLQWDDHGIRWWDGLSIGVDASLSGLGTWFEALGVMTAAPAGRGAALVTIHHINVDHESEARAINLRYWSYREKKADGDVTPSRRLTPVYTLNLWGMLATGGSLSRHRHLIAYSGLSVLLVDQYFHRRSVRLVRYRPCAASSSIHLLDLPSELSLNTISTIALDDHRGTITLLDQSGDLYSIFYA</sequence>
<dbReference type="AlphaFoldDB" id="A0AAD6TUJ0"/>
<accession>A0AAD6TUJ0</accession>
<evidence type="ECO:0000313" key="2">
    <source>
        <dbReference type="EMBL" id="KAJ7076888.1"/>
    </source>
</evidence>
<dbReference type="Proteomes" id="UP001222325">
    <property type="component" value="Unassembled WGS sequence"/>
</dbReference>
<gene>
    <name evidence="2" type="ORF">B0H15DRAFT_1004458</name>
</gene>
<dbReference type="InterPro" id="IPR036047">
    <property type="entry name" value="F-box-like_dom_sf"/>
</dbReference>
<feature type="signal peptide" evidence="1">
    <location>
        <begin position="1"/>
        <end position="20"/>
    </location>
</feature>
<protein>
    <recommendedName>
        <fullName evidence="4">F-box domain-containing protein</fullName>
    </recommendedName>
</protein>
<evidence type="ECO:0000256" key="1">
    <source>
        <dbReference type="SAM" id="SignalP"/>
    </source>
</evidence>
<dbReference type="EMBL" id="JARJCN010000077">
    <property type="protein sequence ID" value="KAJ7076888.1"/>
    <property type="molecule type" value="Genomic_DNA"/>
</dbReference>
<evidence type="ECO:0000313" key="3">
    <source>
        <dbReference type="Proteomes" id="UP001222325"/>
    </source>
</evidence>
<name>A0AAD6TUJ0_9AGAR</name>
<evidence type="ECO:0008006" key="4">
    <source>
        <dbReference type="Google" id="ProtNLM"/>
    </source>
</evidence>
<dbReference type="SUPFAM" id="SSF81383">
    <property type="entry name" value="F-box domain"/>
    <property type="match status" value="1"/>
</dbReference>
<organism evidence="2 3">
    <name type="scientific">Mycena belliarum</name>
    <dbReference type="NCBI Taxonomy" id="1033014"/>
    <lineage>
        <taxon>Eukaryota</taxon>
        <taxon>Fungi</taxon>
        <taxon>Dikarya</taxon>
        <taxon>Basidiomycota</taxon>
        <taxon>Agaricomycotina</taxon>
        <taxon>Agaricomycetes</taxon>
        <taxon>Agaricomycetidae</taxon>
        <taxon>Agaricales</taxon>
        <taxon>Marasmiineae</taxon>
        <taxon>Mycenaceae</taxon>
        <taxon>Mycena</taxon>
    </lineage>
</organism>
<reference evidence="2" key="1">
    <citation type="submission" date="2023-03" db="EMBL/GenBank/DDBJ databases">
        <title>Massive genome expansion in bonnet fungi (Mycena s.s.) driven by repeated elements and novel gene families across ecological guilds.</title>
        <authorList>
            <consortium name="Lawrence Berkeley National Laboratory"/>
            <person name="Harder C.B."/>
            <person name="Miyauchi S."/>
            <person name="Viragh M."/>
            <person name="Kuo A."/>
            <person name="Thoen E."/>
            <person name="Andreopoulos B."/>
            <person name="Lu D."/>
            <person name="Skrede I."/>
            <person name="Drula E."/>
            <person name="Henrissat B."/>
            <person name="Morin E."/>
            <person name="Kohler A."/>
            <person name="Barry K."/>
            <person name="LaButti K."/>
            <person name="Morin E."/>
            <person name="Salamov A."/>
            <person name="Lipzen A."/>
            <person name="Mereny Z."/>
            <person name="Hegedus B."/>
            <person name="Baldrian P."/>
            <person name="Stursova M."/>
            <person name="Weitz H."/>
            <person name="Taylor A."/>
            <person name="Grigoriev I.V."/>
            <person name="Nagy L.G."/>
            <person name="Martin F."/>
            <person name="Kauserud H."/>
        </authorList>
    </citation>
    <scope>NUCLEOTIDE SEQUENCE</scope>
    <source>
        <strain evidence="2">CBHHK173m</strain>
    </source>
</reference>
<keyword evidence="3" id="KW-1185">Reference proteome</keyword>